<evidence type="ECO:0000256" key="9">
    <source>
        <dbReference type="ARBA" id="ARBA00022777"/>
    </source>
</evidence>
<evidence type="ECO:0000256" key="11">
    <source>
        <dbReference type="ARBA" id="ARBA00022989"/>
    </source>
</evidence>
<keyword evidence="13" id="KW-1015">Disulfide bond</keyword>
<proteinExistence type="predicted"/>
<evidence type="ECO:0000256" key="5">
    <source>
        <dbReference type="ARBA" id="ARBA00022679"/>
    </source>
</evidence>
<dbReference type="FunFam" id="3.30.200.20:FF:000059">
    <property type="entry name" value="S-receptor-like serine/threonine-protein kinase"/>
    <property type="match status" value="1"/>
</dbReference>
<dbReference type="Pfam" id="PF07714">
    <property type="entry name" value="PK_Tyr_Ser-Thr"/>
    <property type="match status" value="1"/>
</dbReference>
<dbReference type="EMBL" id="JARAOO010000002">
    <property type="protein sequence ID" value="KAJ7980056.1"/>
    <property type="molecule type" value="Genomic_DNA"/>
</dbReference>
<evidence type="ECO:0000256" key="14">
    <source>
        <dbReference type="ARBA" id="ARBA00023170"/>
    </source>
</evidence>
<comment type="caution">
    <text evidence="20">The sequence shown here is derived from an EMBL/GenBank/DDBJ whole genome shotgun (WGS) entry which is preliminary data.</text>
</comment>
<comment type="catalytic activity">
    <reaction evidence="16">
        <text>L-threonyl-[protein] + ATP = O-phospho-L-threonyl-[protein] + ADP + H(+)</text>
        <dbReference type="Rhea" id="RHEA:46608"/>
        <dbReference type="Rhea" id="RHEA-COMP:11060"/>
        <dbReference type="Rhea" id="RHEA-COMP:11605"/>
        <dbReference type="ChEBI" id="CHEBI:15378"/>
        <dbReference type="ChEBI" id="CHEBI:30013"/>
        <dbReference type="ChEBI" id="CHEBI:30616"/>
        <dbReference type="ChEBI" id="CHEBI:61977"/>
        <dbReference type="ChEBI" id="CHEBI:456216"/>
        <dbReference type="EC" id="2.7.11.1"/>
    </reaction>
</comment>
<keyword evidence="9 20" id="KW-0418">Kinase</keyword>
<dbReference type="KEGG" id="qsa:O6P43_003379"/>
<feature type="domain" description="Protein kinase" evidence="19">
    <location>
        <begin position="313"/>
        <end position="414"/>
    </location>
</feature>
<keyword evidence="12 18" id="KW-0472">Membrane</keyword>
<dbReference type="GO" id="GO:0048544">
    <property type="term" value="P:recognition of pollen"/>
    <property type="evidence" value="ECO:0007669"/>
    <property type="project" value="InterPro"/>
</dbReference>
<comment type="subcellular location">
    <subcellularLocation>
        <location evidence="1">Membrane</location>
        <topology evidence="1">Single-pass type I membrane protein</topology>
    </subcellularLocation>
</comment>
<dbReference type="PROSITE" id="PS50011">
    <property type="entry name" value="PROTEIN_KINASE_DOM"/>
    <property type="match status" value="1"/>
</dbReference>
<dbReference type="Gene3D" id="2.90.10.10">
    <property type="entry name" value="Bulb-type lectin domain"/>
    <property type="match status" value="1"/>
</dbReference>
<dbReference type="GO" id="GO:0016020">
    <property type="term" value="C:membrane"/>
    <property type="evidence" value="ECO:0007669"/>
    <property type="project" value="UniProtKB-SubCell"/>
</dbReference>
<evidence type="ECO:0000256" key="12">
    <source>
        <dbReference type="ARBA" id="ARBA00023136"/>
    </source>
</evidence>
<keyword evidence="6 18" id="KW-0812">Transmembrane</keyword>
<evidence type="ECO:0000256" key="13">
    <source>
        <dbReference type="ARBA" id="ARBA00023157"/>
    </source>
</evidence>
<protein>
    <recommendedName>
        <fullName evidence="2">non-specific serine/threonine protein kinase</fullName>
        <ecNumber evidence="2">2.7.11.1</ecNumber>
    </recommendedName>
</protein>
<reference evidence="20" key="1">
    <citation type="journal article" date="2023" name="Science">
        <title>Elucidation of the pathway for biosynthesis of saponin adjuvants from the soapbark tree.</title>
        <authorList>
            <person name="Reed J."/>
            <person name="Orme A."/>
            <person name="El-Demerdash A."/>
            <person name="Owen C."/>
            <person name="Martin L.B.B."/>
            <person name="Misra R.C."/>
            <person name="Kikuchi S."/>
            <person name="Rejzek M."/>
            <person name="Martin A.C."/>
            <person name="Harkess A."/>
            <person name="Leebens-Mack J."/>
            <person name="Louveau T."/>
            <person name="Stephenson M.J."/>
            <person name="Osbourn A."/>
        </authorList>
    </citation>
    <scope>NUCLEOTIDE SEQUENCE</scope>
    <source>
        <strain evidence="20">S10</strain>
    </source>
</reference>
<evidence type="ECO:0000256" key="16">
    <source>
        <dbReference type="ARBA" id="ARBA00047899"/>
    </source>
</evidence>
<evidence type="ECO:0000256" key="4">
    <source>
        <dbReference type="ARBA" id="ARBA00022536"/>
    </source>
</evidence>
<evidence type="ECO:0000313" key="20">
    <source>
        <dbReference type="EMBL" id="KAJ7980056.1"/>
    </source>
</evidence>
<keyword evidence="5" id="KW-0808">Transferase</keyword>
<keyword evidence="10" id="KW-0067">ATP-binding</keyword>
<dbReference type="GO" id="GO:0005524">
    <property type="term" value="F:ATP binding"/>
    <property type="evidence" value="ECO:0007669"/>
    <property type="project" value="UniProtKB-KW"/>
</dbReference>
<evidence type="ECO:0000256" key="18">
    <source>
        <dbReference type="SAM" id="Phobius"/>
    </source>
</evidence>
<keyword evidence="3" id="KW-0723">Serine/threonine-protein kinase</keyword>
<dbReference type="Pfam" id="PF00954">
    <property type="entry name" value="S_locus_glycop"/>
    <property type="match status" value="1"/>
</dbReference>
<evidence type="ECO:0000313" key="21">
    <source>
        <dbReference type="Proteomes" id="UP001163823"/>
    </source>
</evidence>
<dbReference type="SUPFAM" id="SSF56112">
    <property type="entry name" value="Protein kinase-like (PK-like)"/>
    <property type="match status" value="1"/>
</dbReference>
<evidence type="ECO:0000256" key="7">
    <source>
        <dbReference type="ARBA" id="ARBA00022729"/>
    </source>
</evidence>
<evidence type="ECO:0000256" key="1">
    <source>
        <dbReference type="ARBA" id="ARBA00004479"/>
    </source>
</evidence>
<keyword evidence="15" id="KW-0325">Glycoprotein</keyword>
<dbReference type="GO" id="GO:0004674">
    <property type="term" value="F:protein serine/threonine kinase activity"/>
    <property type="evidence" value="ECO:0007669"/>
    <property type="project" value="UniProtKB-KW"/>
</dbReference>
<dbReference type="PANTHER" id="PTHR47974:SF18">
    <property type="entry name" value="RECEPTOR-LIKE SERINE_THREONINE-PROTEIN KINASE"/>
    <property type="match status" value="1"/>
</dbReference>
<dbReference type="InterPro" id="IPR011009">
    <property type="entry name" value="Kinase-like_dom_sf"/>
</dbReference>
<comment type="catalytic activity">
    <reaction evidence="17">
        <text>L-seryl-[protein] + ATP = O-phospho-L-seryl-[protein] + ADP + H(+)</text>
        <dbReference type="Rhea" id="RHEA:17989"/>
        <dbReference type="Rhea" id="RHEA-COMP:9863"/>
        <dbReference type="Rhea" id="RHEA-COMP:11604"/>
        <dbReference type="ChEBI" id="CHEBI:15378"/>
        <dbReference type="ChEBI" id="CHEBI:29999"/>
        <dbReference type="ChEBI" id="CHEBI:30616"/>
        <dbReference type="ChEBI" id="CHEBI:83421"/>
        <dbReference type="ChEBI" id="CHEBI:456216"/>
        <dbReference type="EC" id="2.7.11.1"/>
    </reaction>
</comment>
<keyword evidence="8" id="KW-0547">Nucleotide-binding</keyword>
<dbReference type="InterPro" id="IPR000858">
    <property type="entry name" value="S_locus_glycoprot_dom"/>
</dbReference>
<organism evidence="20 21">
    <name type="scientific">Quillaja saponaria</name>
    <name type="common">Soap bark tree</name>
    <dbReference type="NCBI Taxonomy" id="32244"/>
    <lineage>
        <taxon>Eukaryota</taxon>
        <taxon>Viridiplantae</taxon>
        <taxon>Streptophyta</taxon>
        <taxon>Embryophyta</taxon>
        <taxon>Tracheophyta</taxon>
        <taxon>Spermatophyta</taxon>
        <taxon>Magnoliopsida</taxon>
        <taxon>eudicotyledons</taxon>
        <taxon>Gunneridae</taxon>
        <taxon>Pentapetalae</taxon>
        <taxon>rosids</taxon>
        <taxon>fabids</taxon>
        <taxon>Fabales</taxon>
        <taxon>Quillajaceae</taxon>
        <taxon>Quillaja</taxon>
    </lineage>
</organism>
<evidence type="ECO:0000256" key="6">
    <source>
        <dbReference type="ARBA" id="ARBA00022692"/>
    </source>
</evidence>
<evidence type="ECO:0000256" key="3">
    <source>
        <dbReference type="ARBA" id="ARBA00022527"/>
    </source>
</evidence>
<dbReference type="InterPro" id="IPR001245">
    <property type="entry name" value="Ser-Thr/Tyr_kinase_cat_dom"/>
</dbReference>
<evidence type="ECO:0000256" key="8">
    <source>
        <dbReference type="ARBA" id="ARBA00022741"/>
    </source>
</evidence>
<keyword evidence="14" id="KW-0675">Receptor</keyword>
<keyword evidence="11 18" id="KW-1133">Transmembrane helix</keyword>
<dbReference type="InterPro" id="IPR036426">
    <property type="entry name" value="Bulb-type_lectin_dom_sf"/>
</dbReference>
<dbReference type="AlphaFoldDB" id="A0AAD7QFT0"/>
<accession>A0AAD7QFT0</accession>
<name>A0AAD7QFT0_QUISA</name>
<dbReference type="InterPro" id="IPR000719">
    <property type="entry name" value="Prot_kinase_dom"/>
</dbReference>
<dbReference type="PANTHER" id="PTHR47974">
    <property type="entry name" value="OS07G0415500 PROTEIN"/>
    <property type="match status" value="1"/>
</dbReference>
<keyword evidence="21" id="KW-1185">Reference proteome</keyword>
<evidence type="ECO:0000256" key="10">
    <source>
        <dbReference type="ARBA" id="ARBA00022840"/>
    </source>
</evidence>
<evidence type="ECO:0000256" key="15">
    <source>
        <dbReference type="ARBA" id="ARBA00023180"/>
    </source>
</evidence>
<dbReference type="EC" id="2.7.11.1" evidence="2"/>
<gene>
    <name evidence="20" type="ORF">O6P43_003379</name>
</gene>
<keyword evidence="4" id="KW-0245">EGF-like domain</keyword>
<evidence type="ECO:0000256" key="17">
    <source>
        <dbReference type="ARBA" id="ARBA00048679"/>
    </source>
</evidence>
<feature type="transmembrane region" description="Helical" evidence="18">
    <location>
        <begin position="254"/>
        <end position="277"/>
    </location>
</feature>
<keyword evidence="7" id="KW-0732">Signal</keyword>
<evidence type="ECO:0000256" key="2">
    <source>
        <dbReference type="ARBA" id="ARBA00012513"/>
    </source>
</evidence>
<dbReference type="Gene3D" id="3.30.200.20">
    <property type="entry name" value="Phosphorylase Kinase, domain 1"/>
    <property type="match status" value="1"/>
</dbReference>
<dbReference type="Proteomes" id="UP001163823">
    <property type="component" value="Chromosome 2"/>
</dbReference>
<evidence type="ECO:0000259" key="19">
    <source>
        <dbReference type="PROSITE" id="PS50011"/>
    </source>
</evidence>
<sequence>MQEDGNLVLAGYDFSEPGYWYTSTNAFNNVSLMFNTSSFLYFVNSTKNIYALTQSTPTPVRDYYHRATIGEYGNFQQNAYHKRNGSRWTRVWRAVEEPCRVNAVYGIYGMCTSPDNESVICTCIPGHIPFDPTDVSKGYHPETVVNYCASPSLMNFKLNVIDDADFQIDSTSDLALVTNVDVEGCQKSLMNDCYAIAASLDASISNCNMKRTPLINARKSASSKGLKALIKIPSNINNSSTGQSNRNIKFKVRLFLKVSIAVSATLACFFGAIATYYHPVARRLKKRKKYLNTSSIGINFREFSFEELRQATDGFCKILGRGFSGKVYSGMLSIEDAEIAVEVKRLEKGIEKREDEFMTELKIIGRTHHKNLVRLLVFCIENNHRILVYELMPGGALSSYFVWTRRETQMESED</sequence>